<dbReference type="InterPro" id="IPR028299">
    <property type="entry name" value="ClpA/B_CS2"/>
</dbReference>
<dbReference type="PANTHER" id="PTHR11638:SF18">
    <property type="entry name" value="HEAT SHOCK PROTEIN 104"/>
    <property type="match status" value="1"/>
</dbReference>
<dbReference type="GO" id="GO:0016887">
    <property type="term" value="F:ATP hydrolysis activity"/>
    <property type="evidence" value="ECO:0007669"/>
    <property type="project" value="InterPro"/>
</dbReference>
<proteinExistence type="inferred from homology"/>
<dbReference type="CDD" id="cd00009">
    <property type="entry name" value="AAA"/>
    <property type="match status" value="1"/>
</dbReference>
<comment type="subunit">
    <text evidence="12">Homohexamer; The oligomerization is ATP-dependent.</text>
</comment>
<name>A0AAF0CWG1_9ENTE</name>
<keyword evidence="4 11" id="KW-0547">Nucleotide-binding</keyword>
<dbReference type="InterPro" id="IPR017730">
    <property type="entry name" value="Chaperonin_ClpB"/>
</dbReference>
<dbReference type="PROSITE" id="PS00871">
    <property type="entry name" value="CLPAB_2"/>
    <property type="match status" value="1"/>
</dbReference>
<evidence type="ECO:0000256" key="2">
    <source>
        <dbReference type="ARBA" id="ARBA00008675"/>
    </source>
</evidence>
<dbReference type="PANTHER" id="PTHR11638">
    <property type="entry name" value="ATP-DEPENDENT CLP PROTEASE"/>
    <property type="match status" value="1"/>
</dbReference>
<dbReference type="InterPro" id="IPR003593">
    <property type="entry name" value="AAA+_ATPase"/>
</dbReference>
<dbReference type="InterPro" id="IPR041546">
    <property type="entry name" value="ClpA/ClpB_AAA_lid"/>
</dbReference>
<dbReference type="SMART" id="SM00382">
    <property type="entry name" value="AAA"/>
    <property type="match status" value="2"/>
</dbReference>
<feature type="domain" description="Clp R" evidence="13">
    <location>
        <begin position="3"/>
        <end position="147"/>
    </location>
</feature>
<dbReference type="Proteomes" id="UP001179647">
    <property type="component" value="Chromosome"/>
</dbReference>
<dbReference type="GO" id="GO:0034605">
    <property type="term" value="P:cellular response to heat"/>
    <property type="evidence" value="ECO:0007669"/>
    <property type="project" value="TreeGrafter"/>
</dbReference>
<dbReference type="FunFam" id="3.40.50.300:FF:000025">
    <property type="entry name" value="ATP-dependent Clp protease subunit"/>
    <property type="match status" value="1"/>
</dbReference>
<dbReference type="Pfam" id="PF00004">
    <property type="entry name" value="AAA"/>
    <property type="match status" value="1"/>
</dbReference>
<dbReference type="InterPro" id="IPR001270">
    <property type="entry name" value="ClpA/B"/>
</dbReference>
<dbReference type="InterPro" id="IPR019489">
    <property type="entry name" value="Clp_ATPase_C"/>
</dbReference>
<evidence type="ECO:0000256" key="12">
    <source>
        <dbReference type="RuleBase" id="RU362034"/>
    </source>
</evidence>
<comment type="subcellular location">
    <subcellularLocation>
        <location evidence="1 12">Cytoplasm</location>
    </subcellularLocation>
</comment>
<comment type="similarity">
    <text evidence="2 11">Belongs to the ClpA/ClpB family.</text>
</comment>
<dbReference type="InterPro" id="IPR018368">
    <property type="entry name" value="ClpA/B_CS1"/>
</dbReference>
<keyword evidence="6 12" id="KW-0175">Coiled coil</keyword>
<dbReference type="Pfam" id="PF10431">
    <property type="entry name" value="ClpB_D2-small"/>
    <property type="match status" value="1"/>
</dbReference>
<keyword evidence="3 10" id="KW-0677">Repeat</keyword>
<protein>
    <recommendedName>
        <fullName evidence="12">Chaperone protein ClpB</fullName>
    </recommendedName>
</protein>
<dbReference type="AlphaFoldDB" id="A0AAF0CWG1"/>
<dbReference type="Pfam" id="PF17871">
    <property type="entry name" value="AAA_lid_9"/>
    <property type="match status" value="1"/>
</dbReference>
<dbReference type="PROSITE" id="PS51903">
    <property type="entry name" value="CLP_R"/>
    <property type="match status" value="1"/>
</dbReference>
<evidence type="ECO:0000256" key="6">
    <source>
        <dbReference type="ARBA" id="ARBA00023054"/>
    </source>
</evidence>
<evidence type="ECO:0000256" key="5">
    <source>
        <dbReference type="ARBA" id="ARBA00022840"/>
    </source>
</evidence>
<dbReference type="PROSITE" id="PS00870">
    <property type="entry name" value="CLPAB_1"/>
    <property type="match status" value="1"/>
</dbReference>
<dbReference type="FunFam" id="3.40.50.300:FF:000010">
    <property type="entry name" value="Chaperone clpB 1, putative"/>
    <property type="match status" value="1"/>
</dbReference>
<dbReference type="InterPro" id="IPR027417">
    <property type="entry name" value="P-loop_NTPase"/>
</dbReference>
<comment type="subunit">
    <text evidence="9">Homohexamer. The oligomerization is ATP-dependent.</text>
</comment>
<keyword evidence="7 11" id="KW-0143">Chaperone</keyword>
<dbReference type="Pfam" id="PF07724">
    <property type="entry name" value="AAA_2"/>
    <property type="match status" value="1"/>
</dbReference>
<dbReference type="EMBL" id="CP110232">
    <property type="protein sequence ID" value="WEG73957.1"/>
    <property type="molecule type" value="Genomic_DNA"/>
</dbReference>
<dbReference type="Gene3D" id="1.10.1780.10">
    <property type="entry name" value="Clp, N-terminal domain"/>
    <property type="match status" value="1"/>
</dbReference>
<evidence type="ECO:0000256" key="3">
    <source>
        <dbReference type="ARBA" id="ARBA00022737"/>
    </source>
</evidence>
<dbReference type="InterPro" id="IPR050130">
    <property type="entry name" value="ClpA_ClpB"/>
</dbReference>
<dbReference type="SUPFAM" id="SSF52540">
    <property type="entry name" value="P-loop containing nucleoside triphosphate hydrolases"/>
    <property type="match status" value="2"/>
</dbReference>
<dbReference type="GO" id="GO:0005737">
    <property type="term" value="C:cytoplasm"/>
    <property type="evidence" value="ECO:0007669"/>
    <property type="project" value="UniProtKB-SubCell"/>
</dbReference>
<evidence type="ECO:0000256" key="10">
    <source>
        <dbReference type="PROSITE-ProRule" id="PRU01251"/>
    </source>
</evidence>
<dbReference type="FunFam" id="3.40.50.300:FF:000120">
    <property type="entry name" value="ATP-dependent chaperone ClpB"/>
    <property type="match status" value="1"/>
</dbReference>
<dbReference type="PRINTS" id="PR00300">
    <property type="entry name" value="CLPPROTEASEA"/>
</dbReference>
<keyword evidence="15" id="KW-1185">Reference proteome</keyword>
<accession>A0AAF0CWG1</accession>
<reference evidence="14" key="1">
    <citation type="submission" date="2022-10" db="EMBL/GenBank/DDBJ databases">
        <title>Vagococcus sp. isolated from poultry meat.</title>
        <authorList>
            <person name="Johansson P."/>
            <person name="Bjorkroth J."/>
        </authorList>
    </citation>
    <scope>NUCLEOTIDE SEQUENCE</scope>
    <source>
        <strain evidence="14">STAA11</strain>
    </source>
</reference>
<dbReference type="SUPFAM" id="SSF81923">
    <property type="entry name" value="Double Clp-N motif"/>
    <property type="match status" value="1"/>
</dbReference>
<evidence type="ECO:0000256" key="1">
    <source>
        <dbReference type="ARBA" id="ARBA00004496"/>
    </source>
</evidence>
<dbReference type="InterPro" id="IPR004176">
    <property type="entry name" value="Clp_R_N"/>
</dbReference>
<dbReference type="InterPro" id="IPR003959">
    <property type="entry name" value="ATPase_AAA_core"/>
</dbReference>
<dbReference type="Pfam" id="PF02861">
    <property type="entry name" value="Clp_N"/>
    <property type="match status" value="1"/>
</dbReference>
<evidence type="ECO:0000256" key="8">
    <source>
        <dbReference type="ARBA" id="ARBA00025613"/>
    </source>
</evidence>
<sequence length="867" mass="97156">MNIEKMTTTLQEAIAAAQQVAVTRKHQEIDIAHLWKIFLQPDHFAYNFYSDAGVPMDAFVAEVDSALDKLPVIEGNVQYGQGLSQNLFNLLQEADKIRANFEDDYLATEVVVLALMALPNHPLAKFLTQHGMTQKGLRQAIETMRGGDRVTSQNQEEQYQALEKYAIDLNKAVKSGKQDPIIGRDEEIRDVVRILSRKTKNNPVLIGEPGVGKTAIIEGLAQRIVRKDVPENLKGKVIFSLDMGALIAGAKFRGEFEERLKAVLKEVKKSDGQIILFIDEIHNIVGAGKTEGSMDAGNLLKPMLARGELHCIGATTLDEYREYMEKDKALERRFQRVLVKEPTVEDTISILRGLKERFEIHHGVNIHDNALVAAATLSNRYITDRYLPDKAIDLVDEACATIRVEMNSMPTELDQVTRRLMQLEIEEAALKKEQDDASKKRLDTLQEELADLREEANSMKMRWETEKAEVNQLSTKREELDKARHQLEEAESNYDLEEAAVLRHGTIPKLEQELKALEAGNEQAEGRLVQEAVTDNEISLVVGRLTGIPVTKLVEGEREKILRLNETLHKRVIGQDEAVDAVSDAVIRSRAGLQDPNRPLGSFLFLGPTGVGKTELAKALAEDLFDSEEHMVRIDMSEYMEKHSVSRLVGAPPGYVGYEEGGQLTEAVRRSPYTIVLLDEIEKAHPDVFNLLLQVLDDGRLTDSKGRIVDFKNTVLIMTSNVGSQTLLDGVTAEGTLPQETKESVMGQLQLQFKPEFLNRIDDTILFTPLTLANMKRIIDKMTSQLSRRLEDQDIQLEMSDAAKDWVAESAYDPTYGARPLKRFLTKEIETPLAREIIAGNVGPESRVTVDLRDGQLVFDSQVIAEP</sequence>
<evidence type="ECO:0000256" key="4">
    <source>
        <dbReference type="ARBA" id="ARBA00022741"/>
    </source>
</evidence>
<organism evidence="14 15">
    <name type="scientific">Vagococcus intermedius</name>
    <dbReference type="NCBI Taxonomy" id="2991418"/>
    <lineage>
        <taxon>Bacteria</taxon>
        <taxon>Bacillati</taxon>
        <taxon>Bacillota</taxon>
        <taxon>Bacilli</taxon>
        <taxon>Lactobacillales</taxon>
        <taxon>Enterococcaceae</taxon>
        <taxon>Vagococcus</taxon>
    </lineage>
</organism>
<evidence type="ECO:0000259" key="13">
    <source>
        <dbReference type="PROSITE" id="PS51903"/>
    </source>
</evidence>
<feature type="coiled-coil region" evidence="12">
    <location>
        <begin position="413"/>
        <end position="527"/>
    </location>
</feature>
<keyword evidence="5 11" id="KW-0067">ATP-binding</keyword>
<dbReference type="RefSeq" id="WP_275469756.1">
    <property type="nucleotide sequence ID" value="NZ_CP110232.1"/>
</dbReference>
<dbReference type="KEGG" id="vie:OL234_03330"/>
<dbReference type="NCBIfam" id="TIGR03346">
    <property type="entry name" value="chaperone_ClpB"/>
    <property type="match status" value="1"/>
</dbReference>
<evidence type="ECO:0000256" key="7">
    <source>
        <dbReference type="ARBA" id="ARBA00023186"/>
    </source>
</evidence>
<keyword evidence="12" id="KW-0963">Cytoplasm</keyword>
<gene>
    <name evidence="12 14" type="primary">clpB</name>
    <name evidence="14" type="ORF">OL234_03330</name>
</gene>
<dbReference type="SMART" id="SM01086">
    <property type="entry name" value="ClpB_D2-small"/>
    <property type="match status" value="1"/>
</dbReference>
<evidence type="ECO:0000313" key="14">
    <source>
        <dbReference type="EMBL" id="WEG73957.1"/>
    </source>
</evidence>
<evidence type="ECO:0000313" key="15">
    <source>
        <dbReference type="Proteomes" id="UP001179647"/>
    </source>
</evidence>
<dbReference type="GO" id="GO:0005524">
    <property type="term" value="F:ATP binding"/>
    <property type="evidence" value="ECO:0007669"/>
    <property type="project" value="UniProtKB-UniRule"/>
</dbReference>
<evidence type="ECO:0000256" key="11">
    <source>
        <dbReference type="RuleBase" id="RU004432"/>
    </source>
</evidence>
<dbReference type="GO" id="GO:0042026">
    <property type="term" value="P:protein refolding"/>
    <property type="evidence" value="ECO:0007669"/>
    <property type="project" value="UniProtKB-UniRule"/>
</dbReference>
<comment type="function">
    <text evidence="8">Part of a stress-induced multi-chaperone system, it is involved in the recovery of the cell from heat-induced damage, in cooperation with DnaK, DnaJ and GrpE. Acts before DnaK, in the processing of protein aggregates. Protein binding stimulates the ATPase activity; ATP hydrolysis unfolds the denatured protein aggregates, which probably helps expose new hydrophobic binding sites on the surface of ClpB-bound aggregates, contributing to the solubilization and refolding of denatured protein aggregates by DnaK.</text>
</comment>
<evidence type="ECO:0000256" key="9">
    <source>
        <dbReference type="ARBA" id="ARBA00026057"/>
    </source>
</evidence>
<dbReference type="CDD" id="cd19499">
    <property type="entry name" value="RecA-like_ClpB_Hsp104-like"/>
    <property type="match status" value="1"/>
</dbReference>
<dbReference type="InterPro" id="IPR036628">
    <property type="entry name" value="Clp_N_dom_sf"/>
</dbReference>
<dbReference type="Gene3D" id="1.10.8.60">
    <property type="match status" value="1"/>
</dbReference>
<dbReference type="Gene3D" id="3.40.50.300">
    <property type="entry name" value="P-loop containing nucleotide triphosphate hydrolases"/>
    <property type="match status" value="3"/>
</dbReference>
<keyword evidence="12" id="KW-0346">Stress response</keyword>